<evidence type="ECO:0000313" key="3">
    <source>
        <dbReference type="Proteomes" id="UP000019277"/>
    </source>
</evidence>
<dbReference type="AlphaFoldDB" id="W7IC12"/>
<dbReference type="RefSeq" id="WP_407643182.1">
    <property type="nucleotide sequence ID" value="NZ_AYXG01000242.1"/>
</dbReference>
<proteinExistence type="predicted"/>
<dbReference type="Proteomes" id="UP000019277">
    <property type="component" value="Unassembled WGS sequence"/>
</dbReference>
<dbReference type="EMBL" id="AYXG01000242">
    <property type="protein sequence ID" value="EWC58325.1"/>
    <property type="molecule type" value="Genomic_DNA"/>
</dbReference>
<organism evidence="2 3">
    <name type="scientific">Actinokineospora spheciospongiae</name>
    <dbReference type="NCBI Taxonomy" id="909613"/>
    <lineage>
        <taxon>Bacteria</taxon>
        <taxon>Bacillati</taxon>
        <taxon>Actinomycetota</taxon>
        <taxon>Actinomycetes</taxon>
        <taxon>Pseudonocardiales</taxon>
        <taxon>Pseudonocardiaceae</taxon>
        <taxon>Actinokineospora</taxon>
    </lineage>
</organism>
<evidence type="ECO:0000256" key="1">
    <source>
        <dbReference type="SAM" id="MobiDB-lite"/>
    </source>
</evidence>
<reference evidence="2 3" key="1">
    <citation type="journal article" date="2014" name="Genome Announc.">
        <title>Draft Genome Sequence of the Antitrypanosomally Active Sponge-Associated Bacterium Actinokineospora sp. Strain EG49.</title>
        <authorList>
            <person name="Harjes J."/>
            <person name="Ryu T."/>
            <person name="Abdelmohsen U.R."/>
            <person name="Moitinho-Silva L."/>
            <person name="Horn H."/>
            <person name="Ravasi T."/>
            <person name="Hentschel U."/>
        </authorList>
    </citation>
    <scope>NUCLEOTIDE SEQUENCE [LARGE SCALE GENOMIC DNA]</scope>
    <source>
        <strain evidence="2 3">EG49</strain>
    </source>
</reference>
<comment type="caution">
    <text evidence="2">The sequence shown here is derived from an EMBL/GenBank/DDBJ whole genome shotgun (WGS) entry which is preliminary data.</text>
</comment>
<sequence length="85" mass="8962">MHNPGAAAPGRPPEDARPLAGSVGGRRVWRIGCGDVVNRDRCLTVLVERNKVVLVGPPGETAVLTTGQLGQLRAALREAAEQAER</sequence>
<accession>W7IC12</accession>
<dbReference type="eggNOG" id="ENOG502ZV3G">
    <property type="taxonomic scope" value="Bacteria"/>
</dbReference>
<dbReference type="STRING" id="909613.UO65_6391"/>
<dbReference type="PATRIC" id="fig|909613.9.peg.6386"/>
<protein>
    <submittedName>
        <fullName evidence="2">Uncharacterized protein</fullName>
    </submittedName>
</protein>
<gene>
    <name evidence="2" type="ORF">UO65_6391</name>
</gene>
<name>W7IC12_9PSEU</name>
<feature type="region of interest" description="Disordered" evidence="1">
    <location>
        <begin position="1"/>
        <end position="22"/>
    </location>
</feature>
<keyword evidence="3" id="KW-1185">Reference proteome</keyword>
<evidence type="ECO:0000313" key="2">
    <source>
        <dbReference type="EMBL" id="EWC58325.1"/>
    </source>
</evidence>